<evidence type="ECO:0000256" key="2">
    <source>
        <dbReference type="ARBA" id="ARBA00022525"/>
    </source>
</evidence>
<evidence type="ECO:0000256" key="5">
    <source>
        <dbReference type="SAM" id="SignalP"/>
    </source>
</evidence>
<dbReference type="PROSITE" id="PS50871">
    <property type="entry name" value="C1Q"/>
    <property type="match status" value="1"/>
</dbReference>
<evidence type="ECO:0000313" key="8">
    <source>
        <dbReference type="RefSeq" id="XP_014666552.1"/>
    </source>
</evidence>
<evidence type="ECO:0000256" key="1">
    <source>
        <dbReference type="ARBA" id="ARBA00004613"/>
    </source>
</evidence>
<dbReference type="PANTHER" id="PTHR15427:SF50">
    <property type="entry name" value="COMPLEMENT C1Q TUMOR NECROSIS FACTOR-RELATED PROTEIN 2-LIKE"/>
    <property type="match status" value="1"/>
</dbReference>
<feature type="signal peptide" evidence="5">
    <location>
        <begin position="1"/>
        <end position="19"/>
    </location>
</feature>
<evidence type="ECO:0000313" key="9">
    <source>
        <dbReference type="RefSeq" id="XP_014666553.1"/>
    </source>
</evidence>
<dbReference type="InterPro" id="IPR008160">
    <property type="entry name" value="Collagen"/>
</dbReference>
<reference evidence="8 9" key="1">
    <citation type="submission" date="2025-05" db="UniProtKB">
        <authorList>
            <consortium name="RefSeq"/>
        </authorList>
    </citation>
    <scope>IDENTIFICATION</scope>
</reference>
<dbReference type="RefSeq" id="XP_014666552.1">
    <property type="nucleotide sequence ID" value="XM_014811066.1"/>
</dbReference>
<dbReference type="InterPro" id="IPR008983">
    <property type="entry name" value="Tumour_necrosis_fac-like_dom"/>
</dbReference>
<dbReference type="PANTHER" id="PTHR15427">
    <property type="entry name" value="EMILIN ELASTIN MICROFIBRIL INTERFACE-LOCATED PROTEIN ELASTIN MICROFIBRIL INTERFACER"/>
    <property type="match status" value="1"/>
</dbReference>
<evidence type="ECO:0000313" key="7">
    <source>
        <dbReference type="Proteomes" id="UP000695022"/>
    </source>
</evidence>
<accession>A0ABM1E2Y1</accession>
<dbReference type="RefSeq" id="XP_014666553.1">
    <property type="nucleotide sequence ID" value="XM_014811067.1"/>
</dbReference>
<keyword evidence="3 5" id="KW-0732">Signal</keyword>
<dbReference type="PRINTS" id="PR00007">
    <property type="entry name" value="COMPLEMNTC1Q"/>
</dbReference>
<feature type="chain" id="PRO_5045022197" evidence="5">
    <location>
        <begin position="20"/>
        <end position="257"/>
    </location>
</feature>
<dbReference type="SUPFAM" id="SSF49842">
    <property type="entry name" value="TNF-like"/>
    <property type="match status" value="1"/>
</dbReference>
<dbReference type="Gene3D" id="2.60.120.40">
    <property type="match status" value="1"/>
</dbReference>
<comment type="subcellular location">
    <subcellularLocation>
        <location evidence="1">Secreted</location>
    </subcellularLocation>
</comment>
<dbReference type="InterPro" id="IPR001073">
    <property type="entry name" value="C1q_dom"/>
</dbReference>
<dbReference type="GeneID" id="106808368"/>
<evidence type="ECO:0000259" key="6">
    <source>
        <dbReference type="PROSITE" id="PS50871"/>
    </source>
</evidence>
<gene>
    <name evidence="8 9" type="primary">LOC106808368</name>
</gene>
<proteinExistence type="predicted"/>
<feature type="region of interest" description="Disordered" evidence="4">
    <location>
        <begin position="32"/>
        <end position="118"/>
    </location>
</feature>
<sequence length="257" mass="26179">MQTVWLLLVLTVSAGAAMSAVLEGADSSCTCKDGEPGEAGPRGEIGLRGARGPPGFPGINGRPGYDGNPGAVGPKGEPGSSSVPLSQKPGPPGPKGNIGAEGSTGAQGPAGPKGAKGEQGIAGIRHQVAFTAILAETCFSGDEAMTIIFNTTILNIGGGFNESSGEFTAPVSGIYIISLNGLSHSTTSTWLKLIKNGTTTIVNGYGAHRHAAVSMSVNVRLKQGDTLEIQLQPGKAIYSESDDIYTTFTGFLLYETD</sequence>
<evidence type="ECO:0000256" key="4">
    <source>
        <dbReference type="SAM" id="MobiDB-lite"/>
    </source>
</evidence>
<evidence type="ECO:0000256" key="3">
    <source>
        <dbReference type="ARBA" id="ARBA00022729"/>
    </source>
</evidence>
<feature type="domain" description="C1q" evidence="6">
    <location>
        <begin position="123"/>
        <end position="257"/>
    </location>
</feature>
<dbReference type="Pfam" id="PF01391">
    <property type="entry name" value="Collagen"/>
    <property type="match status" value="1"/>
</dbReference>
<organism evidence="7 8">
    <name type="scientific">Priapulus caudatus</name>
    <name type="common">Priapulid worm</name>
    <dbReference type="NCBI Taxonomy" id="37621"/>
    <lineage>
        <taxon>Eukaryota</taxon>
        <taxon>Metazoa</taxon>
        <taxon>Ecdysozoa</taxon>
        <taxon>Scalidophora</taxon>
        <taxon>Priapulida</taxon>
        <taxon>Priapulimorpha</taxon>
        <taxon>Priapulimorphida</taxon>
        <taxon>Priapulidae</taxon>
        <taxon>Priapulus</taxon>
    </lineage>
</organism>
<protein>
    <submittedName>
        <fullName evidence="8 9">Collagen alpha-1(X) chain-like</fullName>
    </submittedName>
</protein>
<name>A0ABM1E2Y1_PRICU</name>
<dbReference type="Proteomes" id="UP000695022">
    <property type="component" value="Unplaced"/>
</dbReference>
<keyword evidence="7" id="KW-1185">Reference proteome</keyword>
<dbReference type="Pfam" id="PF00386">
    <property type="entry name" value="C1q"/>
    <property type="match status" value="1"/>
</dbReference>
<dbReference type="SMART" id="SM00110">
    <property type="entry name" value="C1Q"/>
    <property type="match status" value="1"/>
</dbReference>
<keyword evidence="2" id="KW-0964">Secreted</keyword>
<dbReference type="InterPro" id="IPR050392">
    <property type="entry name" value="Collagen/C1q_domain"/>
</dbReference>